<dbReference type="EMBL" id="JAHRIP010023831">
    <property type="protein sequence ID" value="MEQ2289604.1"/>
    <property type="molecule type" value="Genomic_DNA"/>
</dbReference>
<organism evidence="1 2">
    <name type="scientific">Ameca splendens</name>
    <dbReference type="NCBI Taxonomy" id="208324"/>
    <lineage>
        <taxon>Eukaryota</taxon>
        <taxon>Metazoa</taxon>
        <taxon>Chordata</taxon>
        <taxon>Craniata</taxon>
        <taxon>Vertebrata</taxon>
        <taxon>Euteleostomi</taxon>
        <taxon>Actinopterygii</taxon>
        <taxon>Neopterygii</taxon>
        <taxon>Teleostei</taxon>
        <taxon>Neoteleostei</taxon>
        <taxon>Acanthomorphata</taxon>
        <taxon>Ovalentaria</taxon>
        <taxon>Atherinomorphae</taxon>
        <taxon>Cyprinodontiformes</taxon>
        <taxon>Goodeidae</taxon>
        <taxon>Ameca</taxon>
    </lineage>
</organism>
<protein>
    <submittedName>
        <fullName evidence="1">Uncharacterized protein</fullName>
    </submittedName>
</protein>
<sequence>MVPYLQPPPVTMSLFPPPSFTHTFTKTEALLVIGRFSATCISPLEPYSVPPHTLTGKWRMNFVPGQCLNVKIPVATDVMKRETFAELHYHWTAFSLPGHTLSHVH</sequence>
<accession>A0ABV0Y739</accession>
<proteinExistence type="predicted"/>
<gene>
    <name evidence="1" type="ORF">AMECASPLE_034825</name>
</gene>
<reference evidence="1 2" key="1">
    <citation type="submission" date="2021-06" db="EMBL/GenBank/DDBJ databases">
        <authorList>
            <person name="Palmer J.M."/>
        </authorList>
    </citation>
    <scope>NUCLEOTIDE SEQUENCE [LARGE SCALE GENOMIC DNA]</scope>
    <source>
        <strain evidence="1 2">AS_MEX2019</strain>
        <tissue evidence="1">Muscle</tissue>
    </source>
</reference>
<dbReference type="Proteomes" id="UP001469553">
    <property type="component" value="Unassembled WGS sequence"/>
</dbReference>
<keyword evidence="2" id="KW-1185">Reference proteome</keyword>
<comment type="caution">
    <text evidence="1">The sequence shown here is derived from an EMBL/GenBank/DDBJ whole genome shotgun (WGS) entry which is preliminary data.</text>
</comment>
<evidence type="ECO:0000313" key="1">
    <source>
        <dbReference type="EMBL" id="MEQ2289604.1"/>
    </source>
</evidence>
<evidence type="ECO:0000313" key="2">
    <source>
        <dbReference type="Proteomes" id="UP001469553"/>
    </source>
</evidence>
<name>A0ABV0Y739_9TELE</name>